<dbReference type="Proteomes" id="UP000092177">
    <property type="component" value="Chromosome 10"/>
</dbReference>
<dbReference type="AlphaFoldDB" id="A0A1B7XRH8"/>
<name>A0A1B7XRH8_COLHI</name>
<organism evidence="1 2">
    <name type="scientific">Colletotrichum higginsianum (strain IMI 349063)</name>
    <name type="common">Crucifer anthracnose fungus</name>
    <dbReference type="NCBI Taxonomy" id="759273"/>
    <lineage>
        <taxon>Eukaryota</taxon>
        <taxon>Fungi</taxon>
        <taxon>Dikarya</taxon>
        <taxon>Ascomycota</taxon>
        <taxon>Pezizomycotina</taxon>
        <taxon>Sordariomycetes</taxon>
        <taxon>Hypocreomycetidae</taxon>
        <taxon>Glomerellales</taxon>
        <taxon>Glomerellaceae</taxon>
        <taxon>Colletotrichum</taxon>
        <taxon>Colletotrichum destructivum species complex</taxon>
    </lineage>
</organism>
<dbReference type="KEGG" id="chig:CH63R_13586"/>
<dbReference type="EMBL" id="LTAN01000010">
    <property type="protein sequence ID" value="OBR02360.1"/>
    <property type="molecule type" value="Genomic_DNA"/>
</dbReference>
<gene>
    <name evidence="1" type="ORF">CH63R_13586</name>
</gene>
<reference evidence="2" key="1">
    <citation type="journal article" date="2017" name="BMC Genomics">
        <title>Gapless genome assembly of Colletotrichum higginsianum reveals chromosome structure and association of transposable elements with secondary metabolite gene clusters.</title>
        <authorList>
            <person name="Dallery J.-F."/>
            <person name="Lapalu N."/>
            <person name="Zampounis A."/>
            <person name="Pigne S."/>
            <person name="Luyten I."/>
            <person name="Amselem J."/>
            <person name="Wittenberg A.H.J."/>
            <person name="Zhou S."/>
            <person name="de Queiroz M.V."/>
            <person name="Robin G.P."/>
            <person name="Auger A."/>
            <person name="Hainaut M."/>
            <person name="Henrissat B."/>
            <person name="Kim K.-T."/>
            <person name="Lee Y.-H."/>
            <person name="Lespinet O."/>
            <person name="Schwartz D.C."/>
            <person name="Thon M.R."/>
            <person name="O'Connell R.J."/>
        </authorList>
    </citation>
    <scope>NUCLEOTIDE SEQUENCE [LARGE SCALE GENOMIC DNA]</scope>
    <source>
        <strain evidence="2">IMI 349063</strain>
    </source>
</reference>
<protein>
    <submittedName>
        <fullName evidence="1">Fungal specific transcription factor domain-containing protein</fullName>
    </submittedName>
</protein>
<proteinExistence type="predicted"/>
<sequence>MCQQVYFPTDECTLSAFIIVNSGLCNLLRDFDDDTIKDMGVGTPTVASSISICATNVMRAVLDLRLTLDATFENITALRRHGWTGQEAGYHRLPAASTSEEVRNKCLVFCPTLPDHDITTTRPLCPGDIDITWGHGFLSWLDSVRLQHEIYQHLYSGQAQTQSPETKTQHAQMFVERLLAMRQDFVAGKAGDGSESTRADVTAAEESFQLMFYSLLTLVYRVMPVTEQGHPLLFCDDCTSAARAALNIQRRAWEKIGAVNDENWKLFLHWSVPLLLESRLIPRTEVARTLICSPFVPFIVVFSNAIATGDEADLQLLDQVVSSLQCAAQQSPSIAKLHHVCNAYHRVGRLYFDGGHQKRKILESGETYNDSVQGSSNDLTGTPSTLDSNGVLPIIAWDGLFDEWNPRLGEENALEVNSFLGNYFSGNLEF</sequence>
<keyword evidence="2" id="KW-1185">Reference proteome</keyword>
<comment type="caution">
    <text evidence="1">The sequence shown here is derived from an EMBL/GenBank/DDBJ whole genome shotgun (WGS) entry which is preliminary data.</text>
</comment>
<accession>A0A1B7XRH8</accession>
<dbReference type="RefSeq" id="XP_018150878.1">
    <property type="nucleotide sequence ID" value="XM_018308560.1"/>
</dbReference>
<evidence type="ECO:0000313" key="1">
    <source>
        <dbReference type="EMBL" id="OBR02360.1"/>
    </source>
</evidence>
<dbReference type="VEuPathDB" id="FungiDB:CH63R_13586"/>
<dbReference type="GeneID" id="28872667"/>
<evidence type="ECO:0000313" key="2">
    <source>
        <dbReference type="Proteomes" id="UP000092177"/>
    </source>
</evidence>